<gene>
    <name evidence="2" type="ORF">Celaphus_00015925</name>
</gene>
<feature type="region of interest" description="Disordered" evidence="1">
    <location>
        <begin position="1"/>
        <end position="60"/>
    </location>
</feature>
<feature type="non-terminal residue" evidence="2">
    <location>
        <position position="186"/>
    </location>
</feature>
<keyword evidence="3" id="KW-1185">Reference proteome</keyword>
<feature type="non-terminal residue" evidence="2">
    <location>
        <position position="1"/>
    </location>
</feature>
<comment type="caution">
    <text evidence="2">The sequence shown here is derived from an EMBL/GenBank/DDBJ whole genome shotgun (WGS) entry which is preliminary data.</text>
</comment>
<dbReference type="EMBL" id="MKHE01000033">
    <property type="protein sequence ID" value="OWK00141.1"/>
    <property type="molecule type" value="Genomic_DNA"/>
</dbReference>
<evidence type="ECO:0000256" key="1">
    <source>
        <dbReference type="SAM" id="MobiDB-lite"/>
    </source>
</evidence>
<name>A0A212C2B7_CEREH</name>
<proteinExistence type="predicted"/>
<evidence type="ECO:0000313" key="2">
    <source>
        <dbReference type="EMBL" id="OWK00141.1"/>
    </source>
</evidence>
<organism evidence="2 3">
    <name type="scientific">Cervus elaphus hippelaphus</name>
    <name type="common">European red deer</name>
    <dbReference type="NCBI Taxonomy" id="46360"/>
    <lineage>
        <taxon>Eukaryota</taxon>
        <taxon>Metazoa</taxon>
        <taxon>Chordata</taxon>
        <taxon>Craniata</taxon>
        <taxon>Vertebrata</taxon>
        <taxon>Euteleostomi</taxon>
        <taxon>Mammalia</taxon>
        <taxon>Eutheria</taxon>
        <taxon>Laurasiatheria</taxon>
        <taxon>Artiodactyla</taxon>
        <taxon>Ruminantia</taxon>
        <taxon>Pecora</taxon>
        <taxon>Cervidae</taxon>
        <taxon>Cervinae</taxon>
        <taxon>Cervus</taxon>
    </lineage>
</organism>
<sequence>TARRVLQLFPSKEPARRSSTARRHDTSSSARSLTHPPPLRARRLPAKAARPRPTPLAVDQAPPLFTPVAARARARGPPYRLTQAFCFLFPASILALAHRTTMLRAACHLEAPAEVPEPQMFIIPPRSKFIFSRPGGKKRNAVSVTDCPGIALLTLHSLLHTVCSVFQMERASGKSKLHTETFLQNR</sequence>
<accession>A0A212C2B7</accession>
<evidence type="ECO:0000313" key="3">
    <source>
        <dbReference type="Proteomes" id="UP000242450"/>
    </source>
</evidence>
<protein>
    <submittedName>
        <fullName evidence="2">Uncharacterized protein</fullName>
    </submittedName>
</protein>
<dbReference type="Proteomes" id="UP000242450">
    <property type="component" value="Chromosome 33"/>
</dbReference>
<reference evidence="2 3" key="1">
    <citation type="journal article" date="2018" name="Mol. Genet. Genomics">
        <title>The red deer Cervus elaphus genome CerEla1.0: sequencing, annotating, genes, and chromosomes.</title>
        <authorList>
            <person name="Bana N.A."/>
            <person name="Nyiri A."/>
            <person name="Nagy J."/>
            <person name="Frank K."/>
            <person name="Nagy T."/>
            <person name="Steger V."/>
            <person name="Schiller M."/>
            <person name="Lakatos P."/>
            <person name="Sugar L."/>
            <person name="Horn P."/>
            <person name="Barta E."/>
            <person name="Orosz L."/>
        </authorList>
    </citation>
    <scope>NUCLEOTIDE SEQUENCE [LARGE SCALE GENOMIC DNA]</scope>
    <source>
        <strain evidence="2">Hungarian</strain>
    </source>
</reference>
<dbReference type="AlphaFoldDB" id="A0A212C2B7"/>